<dbReference type="Proteomes" id="UP000605670">
    <property type="component" value="Unassembled WGS sequence"/>
</dbReference>
<comment type="caution">
    <text evidence="2">The sequence shown here is derived from an EMBL/GenBank/DDBJ whole genome shotgun (WGS) entry which is preliminary data.</text>
</comment>
<feature type="region of interest" description="Disordered" evidence="1">
    <location>
        <begin position="40"/>
        <end position="61"/>
    </location>
</feature>
<protein>
    <submittedName>
        <fullName evidence="2">Uncharacterized protein</fullName>
    </submittedName>
</protein>
<gene>
    <name evidence="2" type="ORF">GCM10011366_04490</name>
</gene>
<sequence>MSETPALFGDEPKPVAPPATPRPIADWIVQRLRETLDARGLSSMSQRQEAIESAAGRPVESLRSLTHQEGLKVLSVLGDGATVGGGAARSAWDDRDEDTWIDRL</sequence>
<reference evidence="2" key="2">
    <citation type="submission" date="2020-09" db="EMBL/GenBank/DDBJ databases">
        <authorList>
            <person name="Sun Q."/>
            <person name="Zhou Y."/>
        </authorList>
    </citation>
    <scope>NUCLEOTIDE SEQUENCE</scope>
    <source>
        <strain evidence="2">CGMCC 1.12160</strain>
    </source>
</reference>
<accession>A0A917BHY1</accession>
<dbReference type="AlphaFoldDB" id="A0A917BHY1"/>
<dbReference type="EMBL" id="BMEM01000001">
    <property type="protein sequence ID" value="GGF39982.1"/>
    <property type="molecule type" value="Genomic_DNA"/>
</dbReference>
<feature type="region of interest" description="Disordered" evidence="1">
    <location>
        <begin position="82"/>
        <end position="104"/>
    </location>
</feature>
<reference evidence="2" key="1">
    <citation type="journal article" date="2014" name="Int. J. Syst. Evol. Microbiol.">
        <title>Complete genome sequence of Corynebacterium casei LMG S-19264T (=DSM 44701T), isolated from a smear-ripened cheese.</title>
        <authorList>
            <consortium name="US DOE Joint Genome Institute (JGI-PGF)"/>
            <person name="Walter F."/>
            <person name="Albersmeier A."/>
            <person name="Kalinowski J."/>
            <person name="Ruckert C."/>
        </authorList>
    </citation>
    <scope>NUCLEOTIDE SEQUENCE</scope>
    <source>
        <strain evidence="2">CGMCC 1.12160</strain>
    </source>
</reference>
<evidence type="ECO:0000313" key="2">
    <source>
        <dbReference type="EMBL" id="GGF39982.1"/>
    </source>
</evidence>
<evidence type="ECO:0000313" key="3">
    <source>
        <dbReference type="Proteomes" id="UP000605670"/>
    </source>
</evidence>
<keyword evidence="3" id="KW-1185">Reference proteome</keyword>
<proteinExistence type="predicted"/>
<organism evidence="2 3">
    <name type="scientific">Ornithinimicrobium tianjinense</name>
    <dbReference type="NCBI Taxonomy" id="1195761"/>
    <lineage>
        <taxon>Bacteria</taxon>
        <taxon>Bacillati</taxon>
        <taxon>Actinomycetota</taxon>
        <taxon>Actinomycetes</taxon>
        <taxon>Micrococcales</taxon>
        <taxon>Ornithinimicrobiaceae</taxon>
        <taxon>Ornithinimicrobium</taxon>
    </lineage>
</organism>
<name>A0A917BHY1_9MICO</name>
<feature type="region of interest" description="Disordered" evidence="1">
    <location>
        <begin position="1"/>
        <end position="22"/>
    </location>
</feature>
<evidence type="ECO:0000256" key="1">
    <source>
        <dbReference type="SAM" id="MobiDB-lite"/>
    </source>
</evidence>